<keyword evidence="12" id="KW-0511">Multifunctional enzyme</keyword>
<dbReference type="CDD" id="cd05930">
    <property type="entry name" value="A_NRPS"/>
    <property type="match status" value="1"/>
</dbReference>
<dbReference type="SUPFAM" id="SSF47336">
    <property type="entry name" value="ACP-like"/>
    <property type="match status" value="3"/>
</dbReference>
<evidence type="ECO:0000256" key="23">
    <source>
        <dbReference type="ARBA" id="ARBA00084020"/>
    </source>
</evidence>
<dbReference type="SUPFAM" id="SSF52777">
    <property type="entry name" value="CoA-dependent acyltransferases"/>
    <property type="match status" value="8"/>
</dbReference>
<dbReference type="CDD" id="cd19531">
    <property type="entry name" value="LCL_NRPS-like"/>
    <property type="match status" value="2"/>
</dbReference>
<dbReference type="PANTHER" id="PTHR45527">
    <property type="entry name" value="NONRIBOSOMAL PEPTIDE SYNTHETASE"/>
    <property type="match status" value="1"/>
</dbReference>
<dbReference type="Gene3D" id="3.30.70.3290">
    <property type="match status" value="1"/>
</dbReference>
<feature type="domain" description="Carrier" evidence="25">
    <location>
        <begin position="4757"/>
        <end position="4832"/>
    </location>
</feature>
<dbReference type="Pfam" id="PF00550">
    <property type="entry name" value="PP-binding"/>
    <property type="match status" value="3"/>
</dbReference>
<evidence type="ECO:0000256" key="13">
    <source>
        <dbReference type="ARBA" id="ARBA00029443"/>
    </source>
</evidence>
<dbReference type="FunFam" id="3.40.50.12780:FF:000012">
    <property type="entry name" value="Non-ribosomal peptide synthetase"/>
    <property type="match status" value="2"/>
</dbReference>
<evidence type="ECO:0000256" key="5">
    <source>
        <dbReference type="ARBA" id="ARBA00022553"/>
    </source>
</evidence>
<evidence type="ECO:0000256" key="21">
    <source>
        <dbReference type="ARBA" id="ARBA00075053"/>
    </source>
</evidence>
<dbReference type="PROSITE" id="PS50075">
    <property type="entry name" value="CARRIER"/>
    <property type="match status" value="3"/>
</dbReference>
<dbReference type="GO" id="GO:0009366">
    <property type="term" value="C:enterobactin synthetase complex"/>
    <property type="evidence" value="ECO:0007669"/>
    <property type="project" value="TreeGrafter"/>
</dbReference>
<dbReference type="FunFam" id="2.30.38.10:FF:000001">
    <property type="entry name" value="Non-ribosomal peptide synthetase PvdI"/>
    <property type="match status" value="2"/>
</dbReference>
<dbReference type="CDD" id="cd17652">
    <property type="entry name" value="A_NRPS_CmdD_like"/>
    <property type="match status" value="1"/>
</dbReference>
<dbReference type="Pfam" id="PF00296">
    <property type="entry name" value="Bac_luciferase"/>
    <property type="match status" value="1"/>
</dbReference>
<keyword evidence="11" id="KW-0443">Lipid metabolism</keyword>
<evidence type="ECO:0000259" key="26">
    <source>
        <dbReference type="PROSITE" id="PS52004"/>
    </source>
</evidence>
<dbReference type="PROSITE" id="PS00455">
    <property type="entry name" value="AMP_BINDING"/>
    <property type="match status" value="2"/>
</dbReference>
<keyword evidence="7" id="KW-0677">Repeat</keyword>
<dbReference type="InterPro" id="IPR014031">
    <property type="entry name" value="Ketoacyl_synth_C"/>
</dbReference>
<dbReference type="InterPro" id="IPR020806">
    <property type="entry name" value="PKS_PP-bd"/>
</dbReference>
<dbReference type="Gene3D" id="3.30.300.30">
    <property type="match status" value="2"/>
</dbReference>
<keyword evidence="9" id="KW-0521">NADP</keyword>
<dbReference type="GO" id="GO:0004315">
    <property type="term" value="F:3-oxoacyl-[acyl-carrier-protein] synthase activity"/>
    <property type="evidence" value="ECO:0007669"/>
    <property type="project" value="InterPro"/>
</dbReference>
<dbReference type="InterPro" id="IPR010060">
    <property type="entry name" value="NRPS_synth"/>
</dbReference>
<evidence type="ECO:0000256" key="15">
    <source>
        <dbReference type="ARBA" id="ARBA00051971"/>
    </source>
</evidence>
<evidence type="ECO:0000256" key="17">
    <source>
        <dbReference type="ARBA" id="ARBA00052745"/>
    </source>
</evidence>
<evidence type="ECO:0000256" key="6">
    <source>
        <dbReference type="ARBA" id="ARBA00022679"/>
    </source>
</evidence>
<dbReference type="CDD" id="cd00833">
    <property type="entry name" value="PKS"/>
    <property type="match status" value="1"/>
</dbReference>
<evidence type="ECO:0000256" key="4">
    <source>
        <dbReference type="ARBA" id="ARBA00022450"/>
    </source>
</evidence>
<dbReference type="GO" id="GO:0009239">
    <property type="term" value="P:enterobactin biosynthetic process"/>
    <property type="evidence" value="ECO:0007669"/>
    <property type="project" value="TreeGrafter"/>
</dbReference>
<protein>
    <recommendedName>
        <fullName evidence="20">Phenolphthiocerol/phthiocerol polyketide synthase subunit E</fullName>
        <ecNumber evidence="19">2.3.1.292</ecNumber>
    </recommendedName>
    <alternativeName>
        <fullName evidence="22">(Phenol)carboxyphthiodiolenone synthase subunit E</fullName>
    </alternativeName>
    <alternativeName>
        <fullName evidence="23">Beta-ketoacyl-acyl-carrier-protein synthase I</fullName>
    </alternativeName>
    <alternativeName>
        <fullName evidence="21">Phthiocerol synthesis polyketide synthase type I PpsE</fullName>
    </alternativeName>
</protein>
<dbReference type="OrthoDB" id="9778690at2"/>
<organism evidence="27 28">
    <name type="scientific">Corallococcus sicarius</name>
    <dbReference type="NCBI Taxonomy" id="2316726"/>
    <lineage>
        <taxon>Bacteria</taxon>
        <taxon>Pseudomonadati</taxon>
        <taxon>Myxococcota</taxon>
        <taxon>Myxococcia</taxon>
        <taxon>Myxococcales</taxon>
        <taxon>Cystobacterineae</taxon>
        <taxon>Myxococcaceae</taxon>
        <taxon>Corallococcus</taxon>
    </lineage>
</organism>
<dbReference type="FunFam" id="3.40.50.980:FF:000001">
    <property type="entry name" value="Non-ribosomal peptide synthetase"/>
    <property type="match status" value="2"/>
</dbReference>
<dbReference type="Pfam" id="PF00501">
    <property type="entry name" value="AMP-binding"/>
    <property type="match status" value="3"/>
</dbReference>
<evidence type="ECO:0000256" key="7">
    <source>
        <dbReference type="ARBA" id="ARBA00022737"/>
    </source>
</evidence>
<dbReference type="InterPro" id="IPR024011">
    <property type="entry name" value="Biosynth_lucif-like_mOase_dom"/>
</dbReference>
<evidence type="ECO:0000256" key="16">
    <source>
        <dbReference type="ARBA" id="ARBA00052119"/>
    </source>
</evidence>
<dbReference type="FunFam" id="3.30.300.30:FF:000010">
    <property type="entry name" value="Enterobactin synthetase component F"/>
    <property type="match status" value="1"/>
</dbReference>
<proteinExistence type="inferred from homology"/>
<comment type="caution">
    <text evidence="27">The sequence shown here is derived from an EMBL/GenBank/DDBJ whole genome shotgun (WGS) entry which is preliminary data.</text>
</comment>
<dbReference type="InterPro" id="IPR036661">
    <property type="entry name" value="Luciferase-like_sf"/>
</dbReference>
<keyword evidence="5" id="KW-0597">Phosphoprotein</keyword>
<comment type="catalytic activity">
    <reaction evidence="16">
        <text>docosanoyl-[(phenol)carboxyphthiodiolenone synthase] + 2 (S)-methylmalonyl-CoA + 3 malonyl-CoA + 5 NADPH + 10 H(+) = C34-carboxyphthiodiolenone-[(phenol)carboxyphthiodiolenone synthase] + 5 CO2 + 5 NADP(+) + 5 CoA + 2 H2O</text>
        <dbReference type="Rhea" id="RHEA:57752"/>
        <dbReference type="Rhea" id="RHEA-COMP:14987"/>
        <dbReference type="Rhea" id="RHEA-COMP:14988"/>
        <dbReference type="ChEBI" id="CHEBI:15377"/>
        <dbReference type="ChEBI" id="CHEBI:15378"/>
        <dbReference type="ChEBI" id="CHEBI:16526"/>
        <dbReference type="ChEBI" id="CHEBI:57287"/>
        <dbReference type="ChEBI" id="CHEBI:57327"/>
        <dbReference type="ChEBI" id="CHEBI:57384"/>
        <dbReference type="ChEBI" id="CHEBI:57783"/>
        <dbReference type="ChEBI" id="CHEBI:58349"/>
        <dbReference type="ChEBI" id="CHEBI:142237"/>
        <dbReference type="ChEBI" id="CHEBI:142238"/>
        <dbReference type="EC" id="2.3.1.292"/>
    </reaction>
</comment>
<dbReference type="Gene3D" id="3.40.50.12780">
    <property type="entry name" value="N-terminal domain of ligase-like"/>
    <property type="match status" value="3"/>
</dbReference>
<evidence type="ECO:0000256" key="24">
    <source>
        <dbReference type="SAM" id="MobiDB-lite"/>
    </source>
</evidence>
<dbReference type="Gene3D" id="3.30.559.10">
    <property type="entry name" value="Chloramphenicol acetyltransferase-like domain"/>
    <property type="match status" value="4"/>
</dbReference>
<dbReference type="SMART" id="SM00827">
    <property type="entry name" value="PKS_AT"/>
    <property type="match status" value="1"/>
</dbReference>
<evidence type="ECO:0000256" key="22">
    <source>
        <dbReference type="ARBA" id="ARBA00078169"/>
    </source>
</evidence>
<dbReference type="GO" id="GO:0031177">
    <property type="term" value="F:phosphopantetheine binding"/>
    <property type="evidence" value="ECO:0007669"/>
    <property type="project" value="InterPro"/>
</dbReference>
<feature type="domain" description="Ketosynthase family 3 (KS3)" evidence="26">
    <location>
        <begin position="13"/>
        <end position="438"/>
    </location>
</feature>
<evidence type="ECO:0000256" key="9">
    <source>
        <dbReference type="ARBA" id="ARBA00022857"/>
    </source>
</evidence>
<evidence type="ECO:0000256" key="10">
    <source>
        <dbReference type="ARBA" id="ARBA00023002"/>
    </source>
</evidence>
<dbReference type="EC" id="2.3.1.292" evidence="19"/>
<feature type="compositionally biased region" description="Polar residues" evidence="24">
    <location>
        <begin position="2253"/>
        <end position="2264"/>
    </location>
</feature>
<evidence type="ECO:0000259" key="25">
    <source>
        <dbReference type="PROSITE" id="PS50075"/>
    </source>
</evidence>
<dbReference type="PROSITE" id="PS00012">
    <property type="entry name" value="PHOSPHOPANTETHEINE"/>
    <property type="match status" value="3"/>
</dbReference>
<dbReference type="EMBL" id="RAWG01000010">
    <property type="protein sequence ID" value="RKH47489.1"/>
    <property type="molecule type" value="Genomic_DNA"/>
</dbReference>
<dbReference type="PROSITE" id="PS52004">
    <property type="entry name" value="KS3_2"/>
    <property type="match status" value="1"/>
</dbReference>
<dbReference type="SMART" id="SM00825">
    <property type="entry name" value="PKS_KS"/>
    <property type="match status" value="1"/>
</dbReference>
<evidence type="ECO:0000256" key="20">
    <source>
        <dbReference type="ARBA" id="ARBA00073623"/>
    </source>
</evidence>
<gene>
    <name evidence="27" type="ORF">D7X12_02670</name>
</gene>
<dbReference type="SUPFAM" id="SSF52151">
    <property type="entry name" value="FabD/lysophospholipase-like"/>
    <property type="match status" value="1"/>
</dbReference>
<dbReference type="InterPro" id="IPR009081">
    <property type="entry name" value="PP-bd_ACP"/>
</dbReference>
<comment type="catalytic activity">
    <reaction evidence="15">
        <text>19-(4-hydroxyphenyl)nonadecanoyl-[(phenol)carboxyphthiodiolenone synthase] + 2 (S)-methylmalonyl-CoA + 3 malonyl-CoA + 5 NADPH + 10 H(+) = C37-(phenol)carboxyphthiodiolenone-[(phenol)carboxyphthiodiolenone synthase] + 5 CO2 + 5 NADP(+) + 5 CoA + 2 H2O</text>
        <dbReference type="Rhea" id="RHEA:57760"/>
        <dbReference type="Rhea" id="RHEA-COMP:14273"/>
        <dbReference type="Rhea" id="RHEA-COMP:14990"/>
        <dbReference type="ChEBI" id="CHEBI:15377"/>
        <dbReference type="ChEBI" id="CHEBI:15378"/>
        <dbReference type="ChEBI" id="CHEBI:16526"/>
        <dbReference type="ChEBI" id="CHEBI:57287"/>
        <dbReference type="ChEBI" id="CHEBI:57327"/>
        <dbReference type="ChEBI" id="CHEBI:57384"/>
        <dbReference type="ChEBI" id="CHEBI:57783"/>
        <dbReference type="ChEBI" id="CHEBI:58349"/>
        <dbReference type="ChEBI" id="CHEBI:133301"/>
        <dbReference type="ChEBI" id="CHEBI:142260"/>
        <dbReference type="EC" id="2.3.1.292"/>
    </reaction>
</comment>
<dbReference type="InterPro" id="IPR006162">
    <property type="entry name" value="Ppantetheine_attach_site"/>
</dbReference>
<dbReference type="InterPro" id="IPR001242">
    <property type="entry name" value="Condensation_dom"/>
</dbReference>
<dbReference type="GO" id="GO:0034081">
    <property type="term" value="C:polyketide synthase complex"/>
    <property type="evidence" value="ECO:0007669"/>
    <property type="project" value="UniProtKB-ARBA"/>
</dbReference>
<keyword evidence="4" id="KW-0596">Phosphopantetheine</keyword>
<dbReference type="InterPro" id="IPR016035">
    <property type="entry name" value="Acyl_Trfase/lysoPLipase"/>
</dbReference>
<feature type="domain" description="Carrier" evidence="25">
    <location>
        <begin position="3242"/>
        <end position="3316"/>
    </location>
</feature>
<dbReference type="Gene3D" id="3.30.559.30">
    <property type="entry name" value="Nonribosomal peptide synthetase, condensation domain"/>
    <property type="match status" value="4"/>
</dbReference>
<evidence type="ECO:0000256" key="11">
    <source>
        <dbReference type="ARBA" id="ARBA00023098"/>
    </source>
</evidence>
<dbReference type="Pfam" id="PF02801">
    <property type="entry name" value="Ketoacyl-synt_C"/>
    <property type="match status" value="1"/>
</dbReference>
<dbReference type="NCBIfam" id="NF003417">
    <property type="entry name" value="PRK04813.1"/>
    <property type="match status" value="4"/>
</dbReference>
<dbReference type="NCBIfam" id="TIGR04020">
    <property type="entry name" value="seco_metab_LLM"/>
    <property type="match status" value="1"/>
</dbReference>
<evidence type="ECO:0000256" key="8">
    <source>
        <dbReference type="ARBA" id="ARBA00022832"/>
    </source>
</evidence>
<dbReference type="NCBIfam" id="TIGR01720">
    <property type="entry name" value="NRPS-para261"/>
    <property type="match status" value="1"/>
</dbReference>
<dbReference type="Gene3D" id="3.30.70.250">
    <property type="entry name" value="Malonyl-CoA ACP transacylase, ACP-binding"/>
    <property type="match status" value="1"/>
</dbReference>
<dbReference type="PROSITE" id="PS00606">
    <property type="entry name" value="KS3_1"/>
    <property type="match status" value="1"/>
</dbReference>
<dbReference type="Pfam" id="PF00668">
    <property type="entry name" value="Condensation"/>
    <property type="match status" value="4"/>
</dbReference>
<feature type="region of interest" description="Disordered" evidence="24">
    <location>
        <begin position="2245"/>
        <end position="2275"/>
    </location>
</feature>
<dbReference type="Gene3D" id="2.30.38.10">
    <property type="entry name" value="Luciferase, Domain 3"/>
    <property type="match status" value="1"/>
</dbReference>
<dbReference type="Pfam" id="PF22621">
    <property type="entry name" value="CurL-like_PKS_C"/>
    <property type="match status" value="1"/>
</dbReference>
<dbReference type="InterPro" id="IPR018201">
    <property type="entry name" value="Ketoacyl_synth_AS"/>
</dbReference>
<dbReference type="Pfam" id="PF13193">
    <property type="entry name" value="AMP-binding_C"/>
    <property type="match status" value="2"/>
</dbReference>
<comment type="cofactor">
    <cofactor evidence="2">
        <name>pantetheine 4'-phosphate</name>
        <dbReference type="ChEBI" id="CHEBI:47942"/>
    </cofactor>
</comment>
<dbReference type="Proteomes" id="UP000273405">
    <property type="component" value="Unassembled WGS sequence"/>
</dbReference>
<evidence type="ECO:0000256" key="14">
    <source>
        <dbReference type="ARBA" id="ARBA00050973"/>
    </source>
</evidence>
<dbReference type="Pfam" id="PF00698">
    <property type="entry name" value="Acyl_transf_1"/>
    <property type="match status" value="1"/>
</dbReference>
<dbReference type="Gene3D" id="3.40.47.10">
    <property type="match status" value="1"/>
</dbReference>
<dbReference type="InterPro" id="IPR020841">
    <property type="entry name" value="PKS_Beta-ketoAc_synthase_dom"/>
</dbReference>
<keyword evidence="10" id="KW-0560">Oxidoreductase</keyword>
<dbReference type="SUPFAM" id="SSF56801">
    <property type="entry name" value="Acetyl-CoA synthetase-like"/>
    <property type="match status" value="4"/>
</dbReference>
<comment type="cofactor">
    <cofactor evidence="1">
        <name>NADP(+)</name>
        <dbReference type="ChEBI" id="CHEBI:58349"/>
    </cofactor>
</comment>
<dbReference type="FunFam" id="1.10.1200.10:FF:000005">
    <property type="entry name" value="Nonribosomal peptide synthetase 1"/>
    <property type="match status" value="1"/>
</dbReference>
<dbReference type="SUPFAM" id="SSF53901">
    <property type="entry name" value="Thiolase-like"/>
    <property type="match status" value="1"/>
</dbReference>
<dbReference type="GO" id="GO:0043041">
    <property type="term" value="P:amino acid activation for nonribosomal peptide biosynthetic process"/>
    <property type="evidence" value="ECO:0007669"/>
    <property type="project" value="UniProtKB-ARBA"/>
</dbReference>
<dbReference type="InterPro" id="IPR011251">
    <property type="entry name" value="Luciferase-like_dom"/>
</dbReference>
<dbReference type="SMART" id="SM00823">
    <property type="entry name" value="PKS_PP"/>
    <property type="match status" value="3"/>
</dbReference>
<evidence type="ECO:0000313" key="27">
    <source>
        <dbReference type="EMBL" id="RKH47489.1"/>
    </source>
</evidence>
<dbReference type="InterPro" id="IPR020845">
    <property type="entry name" value="AMP-binding_CS"/>
</dbReference>
<dbReference type="FunFam" id="3.40.47.10:FF:000042">
    <property type="entry name" value="Polyketide synthase Pks13"/>
    <property type="match status" value="1"/>
</dbReference>
<dbReference type="SUPFAM" id="SSF55048">
    <property type="entry name" value="Probable ACP-binding domain of malonyl-CoA ACP transacylase"/>
    <property type="match status" value="1"/>
</dbReference>
<sequence>MTEGDDVQGEDTGNDIAVIGMAGRFPGARDLKDFWNNVRGGVESISFFSESELERSPLLPEELWNHPRFIRAGGILEGADGFDHGFFDIPLREAQWMDPQQRVFLQCAWAALEDAAYDPTRYKGRISLYAGAGASGHLLNLLGEARKDPGAGLELATAGPESLAMKASFKLQLRGESIAVYTACSTGLVAIHMACQSLLTRQSDIALAGAVRIASPQRTGYLHQEGLIFSPDGHCRAFDHRAGGTVAGNGAGVVVLKLLADALRDGDTIRAVIKGSAVNNDGQQKVGYTAPSIEGQTEVIADALAYAGLGGDDIGYVEAHGTGTSLGDPIEIAALTRAFRKTTERTGYCGIGSLKTNLGHLDAAAGVAGLIKVVLSLQHGELPPSLHFEQPNPEIDFARSPFFVNTALKPWPRGDAPRRAGVSSFGIGGTNAHVVVEEAPAQAARTHSHRPLHVVTLSARTPSALEAMARDLAAHVEAAPGLAMEDVAFTRNVGRRAFEHRRAVVAADGAELAERLRKPAAVEAGRNRRVAFLFPGQGAQAVGMARELHAAEPGFRKDVDAALARLEPSLAAEVRALLLPVEGQEEAVARKLADPRVALPGLFIVEHSLARLWMSWGVRPHALLGHSYGEYAAACVAGVLSPEDGLRLAVVRGALMARLPPGAMLAVALEEAEVLPLLKDGVALAAVNGEGRCVVSGPVVAIESLQGVLSGRGVGVVRLPAAHAFHSSAVEPLMPDLARAVSSLRLKKPELSFVSSLTGTWIRPEEATDPAYWARQMRQPVRFAEGLEVLLGDGCSVLLEVGPGTDLTSLVRARTRREKHGVAMPSLRRRPTEGDHRGLLQSLGELWSSGVDVAWEKFHAGEPRRRVPLPTYPFEEKSCRLESQGSPLVLVAPPPAVSQLPEPGTSPELLSVTAVPVGEIQQRVMEIWRERLGAVDVGPDDDFLELGGNSLMAAQMLTRLRETFSVQLPLSALFDTPTVAGISRRIEAMLQASRPEGGTAVEERMVRIDRTGELPLSVVQERVWRMEQLDPGNPSLNMPLVVRLSGMLDVSVLERSVNEVIRRHEMLRATYRVQDGRVRQQFAAEVRIQVPVEDLRGHAGDREAEALRLALEEAGLPFSLEHGPIVRSRLLRLADAEHLMLLTVHHIASDTLSMVAFFREMAANYQAFLEGKPAPLPELAVQYVDAAAWERRSLAGGTLAAQEAYWREVLAELPPSLELATDRPRGVDLRLRGARFPVVFSRELSDALMAFSQREGVTPFMTLLAALSSVLSRYSGREDIVVGTPVGNRARGELEPLIGFVAHAMALRTDLSGDPSFRELVARARETTIGASSHQDVPFEHLLPLVSPGRDPARSRLCDAALVLHAHIATAPPPVAGLGIALVEVPGTPAQFGATLGELTLLLNESDSGGFHGFIEYATELYDESRVARLAGHLQTLLGAVLADPGLRVSRMPLVASVEQGLPALRVAEASAPGLLARFAARAERTPDAVAISTGARRLTWRELAAQAHGLAARLKQEGVGAEVPVALRMEPSVESVIALWGVLEAGGACLPVTAGEVAELASLLPAKGPRLLLVARDGDVPALPKGFRALAVEAGGAAEVMHPERWAADTEAPGRTTVVAVATGGVETEAAPPERLAFIVPAPEALGGQGRVMLSHRNVAHVLASLDARMGEGGVWLAAGGPSADPAGLDLLWALARGMRVVLPPERLAARFAVLGHKADTRRPLDFSLSYFANDEDSLGEEKYELLLEGAKFADSHGFAAIWTPERRFHSFGGLYPQPSVVGGALAMLTRHVQIRAGSVVLPLHDPIEVAEQWSVVDNLSRGRVGISFATGWHANDFALSPDTFARRREVLIERLEEVRRLWRGGTVLRRNGAGNEVELALRPKPKQAELPVWLTSTGNPETFRKAGEVGAGILTNVLGLGSSLDELAAKVALYRETYRKAGHGPGRGQVTLMLHTFLGPDLDAVREAVREPLLRYFRSSVDVFANLVASQGLQVDVRGLTPEDVEVMLAQGVEHYIREGGLFGSVEDCVRVVERVRSLDVDEIACLVDFGVELEPMMSSLRLLDVLRRRSQVQAVPADAVLAEGASEPSELLELIRGEGVTTLRCAPSQARALAELPGAEGALGNVQRWVLGGEARDVSASAPYVELESSMVGAAWPSPATAPAYVRDASGGPVPVGVVGELALGGAAVPLGFWNNPEATRARFISPPGSEERFFLTGQRARFRDVGDVELVAPARAAKVRRPAAKTVRDTATTPGPSVRTTLPEGPAATATPVVRVPRDRPLPLSFPQQRIWALNQLDPAGIAYNNTVTLRLDGAVDVTLLEAALNVLVQRHEVLRTSFALEEGGAHQVIAASMPLVLQRLAARGTTSDVREADALKLALAEARKPFDLVRGPVMRAALIRIDETVSVLHLTLHHIASDGWSGGVLFRELVAVYLSLATGGPSPLPELPVQYADYAAWQRGWLLGSGMEAQLAYWKQQLAGAQVLELPTDRPRPARWSGRGGRLQVATPKPLMDALWSVGRREGATPFMVLTAAFQTLLSRYSGQDDIIVGTSAAGRNRPELEGLIGCFLNTLAIRGDLSGAPTFLELLRRVKAASIGAYAHQEIPFERLVDELRVPRDPSRMPLVQAMLTFHNTPAVEVRTPGLGVKMIELDIGATKVDLSLELRETPDGLTGGLEYPADLFDLSTVELLWERFVRLLEGIAADPSQRVTELPLLSDAERQRMLVTWNDTHEPFAQDASLHGLFEAQAARTPDAVAVVAEDQRLTYAELDARANQLAHHLRTLGVGPEVRVGLCAERSVELVVGMLGVLKAGGAFVPLDPAYPTARLSYLMRDAALSVVVTQDALVDLLPAGGEVLVSLDTEWGRIARHPAQAPRVASLPGHLAYVIYTSGSTGTPKGVLVPHQGLCNTLPSIIRAHGVGPGRRVLQAAALGFDASVLEVLSTLVAGAELHLVPRDSLLPGEPLRSVLDARGITTVTLTPSSLSQLEPDGLPALETIISAGEACSPELARRWKPGRRLLNGYGPTEASVCATVSTDLDVERPDIGRPIANMRTYVLDGRGQPVPPGIPGELYLGGPGVARGYLGRPELTAERFVPDSFSGESGARLYRTGDRARFRADGRLEYLGRTDFQVKLRGFRIELGEVEATLRQYPGVRDAVATVREDPPGTRRLVGYVVHAPELDTTALRAFVKERLPEHLVPAAFVALESLPLSPSGKVDRHALPAPDAARVGTGKAFAEPSTEAEKTLAALWAQVLGVERVGLHDNFFELGGDSILGIQIVSRAKAAGLALEPAMLFERQTLVELAAAAGTAKASTAEQGLVEGPVSLTPMQRSFFDDWALPEPHHYNLAAVLEVREPVDAALLEEALRALVSHHDALRLRFTRTPEGWRQSIAGVPERVSVRRVDLSSVPEAEQGAALEAVGAEVHRSLDLGEGLLLRAALFERGAGRKDRLLLVVHHLAVDGVSLRPLLEDLDSAYTRLERREPVVLPPKTTSFKSWAERLVEHARSEALGRELPLWRSTEGVPSLPVDLPGGEDTPGSESLVTVTLGAEETKVLLGEVPTAYRARVDEVLLAAVARAVARWTGGRKVRLELEGHGREALFGDVDLSRTVGWFTSTFPLEVELPEEGSAGDGLRALRDARRRLPANGIGYGLLRHLREDTAQTLRSSPHAEVGFNYLGQLDAAARGSERFALTEEPSGPWHGAGGRRPHRLEVNAVVSEGRLKISFAFSTNVHQRASIEAVAESFRTSLRELMEGRGMPDAARRSTGDFPLTRLSPTSLERLLRQYPDVEDLYPLTSLQQGMLFHVALAPPGSGVFHEQLAWTSRGNADVAALRRAWAEVIARNAILRTSFVHEGLPEPLQVVHAKVELPWTEHDLRGVPVEEQRARIAALVREDRARGFKLSPAPLARMQVVRVDEAEYRFLWSHHHLVMDGWSVGLMLQQVFACYAALTEGRELSLPRPPAWRDYMAWVQRQDLSRAEAFWRQELAGFTTPTPLPGARSAAPGVEAAVTGEEKLWLSPDATASLQAFARRNAVTLNTLAQGAWALLLGRYAAEEDVVFGATVSGRPVDLPDAESMVGLFINSLPIRVALPSGEAVVPWLQKLQARQLELRRYEHSPLVQVKGWSEVPRGLPLFDSLLIFENYPLDTSLGQNVPGLEVRDVESQEQGNYPLIAYVVPGEKLRLSLSYAPALLGAEVVARLLEHWRVLLEGLASGVERLADVAMLREEERRQVLVEWNGPRTTFDGDASLSALFDAQVARTPDAVALMAGDTRVTYRELAARAERLARRLRSAGVGPESRVALCADRSPEMVAAVLAVLKAGGAYVPLDPAYPRERLTWMVEESRPSVLLARRHLADRLPPHADTPTLWLEEDGPEGGDALPPAPGGDALAYVIFTSGSTGRPKGVMATHRATLNRFAWMWRTFPFAPGEVCVVKTALSFVDSVWELLGPLLAGVPSVLLPDDTVKDPARMVEALEAGRVTRLVLVPSLLRALLEVPDVARRLTSLRSWVTSGERLPDELAARFRERLPQARLLNLYGSSEVAADATADEVGAGPVCIGRPIDNMRAYVLDGALRLVPPGVRGELYVAGPGAARGYLGRPEATAERFMPEPFGQEPGARMYRTGDVARWLTDGRLEYLGRADDQVKVRGARVEPGEVEASLALHPAVARVAVVAHESAPGEARLVAWVVLKPAQVLDAAALRAFLKERLPDYMVPSAFEALEVLPLTPSGKVDRRLLRARTAPTGNAAEYVAPATPEELALAGIWTELLGRPRIGARDDFFALGGHSLMAAQIVSRVREALGVELPLTAVFESPTLAGLAEVVSRMAGSMQRIADEPIARVSRDLDAAALEQLSDEELDALLDATESES</sequence>
<dbReference type="RefSeq" id="WP_120623690.1">
    <property type="nucleotide sequence ID" value="NZ_RAWG01000010.1"/>
</dbReference>
<dbReference type="InterPro" id="IPR023213">
    <property type="entry name" value="CAT-like_dom_sf"/>
</dbReference>
<evidence type="ECO:0000256" key="19">
    <source>
        <dbReference type="ARBA" id="ARBA00066974"/>
    </source>
</evidence>
<dbReference type="Gene3D" id="3.40.366.10">
    <property type="entry name" value="Malonyl-Coenzyme A Acyl Carrier Protein, domain 2"/>
    <property type="match status" value="1"/>
</dbReference>
<dbReference type="Gene3D" id="1.10.1200.10">
    <property type="entry name" value="ACP-like"/>
    <property type="match status" value="3"/>
</dbReference>
<dbReference type="GO" id="GO:0016705">
    <property type="term" value="F:oxidoreductase activity, acting on paired donors, with incorporation or reduction of molecular oxygen"/>
    <property type="evidence" value="ECO:0007669"/>
    <property type="project" value="InterPro"/>
</dbReference>
<dbReference type="Gene3D" id="3.40.50.980">
    <property type="match status" value="2"/>
</dbReference>
<dbReference type="InterPro" id="IPR000873">
    <property type="entry name" value="AMP-dep_synth/lig_dom"/>
</dbReference>
<evidence type="ECO:0000256" key="3">
    <source>
        <dbReference type="ARBA" id="ARBA00006432"/>
    </source>
</evidence>
<dbReference type="NCBIfam" id="TIGR01733">
    <property type="entry name" value="AA-adenyl-dom"/>
    <property type="match status" value="2"/>
</dbReference>
<dbReference type="PANTHER" id="PTHR45527:SF1">
    <property type="entry name" value="FATTY ACID SYNTHASE"/>
    <property type="match status" value="1"/>
</dbReference>
<evidence type="ECO:0000256" key="1">
    <source>
        <dbReference type="ARBA" id="ARBA00001937"/>
    </source>
</evidence>
<evidence type="ECO:0000256" key="2">
    <source>
        <dbReference type="ARBA" id="ARBA00001957"/>
    </source>
</evidence>
<dbReference type="FunFam" id="1.10.1200.10:FF:000016">
    <property type="entry name" value="Non-ribosomal peptide synthase"/>
    <property type="match status" value="1"/>
</dbReference>
<reference evidence="28" key="1">
    <citation type="submission" date="2018-09" db="EMBL/GenBank/DDBJ databases">
        <authorList>
            <person name="Livingstone P.G."/>
            <person name="Whitworth D.E."/>
        </authorList>
    </citation>
    <scope>NUCLEOTIDE SEQUENCE [LARGE SCALE GENOMIC DNA]</scope>
    <source>
        <strain evidence="28">CA040B</strain>
    </source>
</reference>
<evidence type="ECO:0000313" key="28">
    <source>
        <dbReference type="Proteomes" id="UP000273405"/>
    </source>
</evidence>
<dbReference type="InterPro" id="IPR014043">
    <property type="entry name" value="Acyl_transferase_dom"/>
</dbReference>
<dbReference type="InterPro" id="IPR042099">
    <property type="entry name" value="ANL_N_sf"/>
</dbReference>
<comment type="catalytic activity">
    <reaction evidence="17">
        <text>icosanoyl-[(phenol)carboxyphthiodiolenone synthase] + 2 (S)-methylmalonyl-CoA + 3 malonyl-CoA + 5 NADPH + 10 H(+) = C32-carboxyphthiodiolenone-[(phenol)carboxyphthiodiolenone synthase] + 5 CO2 + 5 NADP(+) + 5 CoA + 2 H2O</text>
        <dbReference type="Rhea" id="RHEA:57748"/>
        <dbReference type="Rhea" id="RHEA-COMP:14985"/>
        <dbReference type="Rhea" id="RHEA-COMP:14986"/>
        <dbReference type="ChEBI" id="CHEBI:15377"/>
        <dbReference type="ChEBI" id="CHEBI:15378"/>
        <dbReference type="ChEBI" id="CHEBI:16526"/>
        <dbReference type="ChEBI" id="CHEBI:57287"/>
        <dbReference type="ChEBI" id="CHEBI:57327"/>
        <dbReference type="ChEBI" id="CHEBI:57384"/>
        <dbReference type="ChEBI" id="CHEBI:57783"/>
        <dbReference type="ChEBI" id="CHEBI:58349"/>
        <dbReference type="ChEBI" id="CHEBI:87848"/>
        <dbReference type="ChEBI" id="CHEBI:142236"/>
        <dbReference type="EC" id="2.3.1.292"/>
    </reaction>
</comment>
<dbReference type="CDD" id="cd19543">
    <property type="entry name" value="DCL_NRPS"/>
    <property type="match status" value="1"/>
</dbReference>
<keyword evidence="8" id="KW-0276">Fatty acid metabolism</keyword>
<dbReference type="GO" id="GO:0005829">
    <property type="term" value="C:cytosol"/>
    <property type="evidence" value="ECO:0007669"/>
    <property type="project" value="TreeGrafter"/>
</dbReference>
<keyword evidence="6" id="KW-0808">Transferase</keyword>
<name>A0A3A8NVJ3_9BACT</name>
<comment type="function">
    <text evidence="18">Part of the PpsABCDE complex involved in the biosynthesis of the lipid core common to phthiocerols and phenolphthiocerols by successive additions of malonyl-CoA or methylmalonyl-CoA extender units. PpsA can accept as substrate the activated forms of either icosanoyl (C20), docosanoyl (C22) or lignoceroyl (C24) groups from FadD26, or a (4-hydroxyphenyl)-C17 or (4-hydroxyphenyl)-C19 fatty acyl from FadD29. PpsA initiates the biosynthesis and extends its substrate using a malonyl-CoA extender unit. The PpsB and PpsC proteins add the second and third malonyl-CoA extender units. PpsD adds an (R)-methylmalonyl unit and PpsE adds a second (R)-methylmalonyl unit. The incorporation of the methylmalonyl units results in formation of two branched methyl groups in the elongated product.</text>
</comment>
<dbReference type="Pfam" id="PF00109">
    <property type="entry name" value="ketoacyl-synt"/>
    <property type="match status" value="1"/>
</dbReference>
<dbReference type="CDD" id="cd19534">
    <property type="entry name" value="E_NRPS"/>
    <property type="match status" value="1"/>
</dbReference>
<dbReference type="GO" id="GO:0047527">
    <property type="term" value="F:2,3-dihydroxybenzoate-serine ligase activity"/>
    <property type="evidence" value="ECO:0007669"/>
    <property type="project" value="TreeGrafter"/>
</dbReference>
<accession>A0A3A8NVJ3</accession>
<comment type="catalytic activity">
    <reaction evidence="14">
        <text>17-(4-hydroxyphenyl)heptadecanoyl-[(phenol)carboxyphthiodiolenone synthase] + 2 (S)-methylmalonyl-CoA + 3 malonyl-CoA + 5 NADPH + 10 H(+) = C35-(phenol)carboxyphthiodiolenone-[(phenol)carboxyphthiodiolenone synthase] + 5 CO2 + 5 NADP(+) + 5 CoA + 2 H2O</text>
        <dbReference type="Rhea" id="RHEA:57756"/>
        <dbReference type="Rhea" id="RHEA-COMP:14272"/>
        <dbReference type="Rhea" id="RHEA-COMP:14989"/>
        <dbReference type="ChEBI" id="CHEBI:15377"/>
        <dbReference type="ChEBI" id="CHEBI:15378"/>
        <dbReference type="ChEBI" id="CHEBI:16526"/>
        <dbReference type="ChEBI" id="CHEBI:57287"/>
        <dbReference type="ChEBI" id="CHEBI:57327"/>
        <dbReference type="ChEBI" id="CHEBI:57384"/>
        <dbReference type="ChEBI" id="CHEBI:57783"/>
        <dbReference type="ChEBI" id="CHEBI:58349"/>
        <dbReference type="ChEBI" id="CHEBI:133300"/>
        <dbReference type="ChEBI" id="CHEBI:142259"/>
        <dbReference type="EC" id="2.3.1.292"/>
    </reaction>
</comment>
<evidence type="ECO:0000256" key="18">
    <source>
        <dbReference type="ARBA" id="ARBA00058455"/>
    </source>
</evidence>
<dbReference type="InterPro" id="IPR014030">
    <property type="entry name" value="Ketoacyl_synth_N"/>
</dbReference>
<keyword evidence="28" id="KW-1185">Reference proteome</keyword>
<feature type="domain" description="Carrier" evidence="25">
    <location>
        <begin position="915"/>
        <end position="990"/>
    </location>
</feature>
<dbReference type="GO" id="GO:0006633">
    <property type="term" value="P:fatty acid biosynthetic process"/>
    <property type="evidence" value="ECO:0007669"/>
    <property type="project" value="InterPro"/>
</dbReference>
<comment type="similarity">
    <text evidence="13">In the C-terminal section; belongs to the NRP synthetase family.</text>
</comment>
<dbReference type="FunFam" id="3.30.300.30:FF:000015">
    <property type="entry name" value="Nonribosomal peptide synthase SidD"/>
    <property type="match status" value="1"/>
</dbReference>
<comment type="similarity">
    <text evidence="3">Belongs to the ATP-dependent AMP-binding enzyme family.</text>
</comment>
<dbReference type="InterPro" id="IPR025110">
    <property type="entry name" value="AMP-bd_C"/>
</dbReference>
<dbReference type="SUPFAM" id="SSF51679">
    <property type="entry name" value="Bacterial luciferase-like"/>
    <property type="match status" value="1"/>
</dbReference>
<dbReference type="InterPro" id="IPR001227">
    <property type="entry name" value="Ac_transferase_dom_sf"/>
</dbReference>
<dbReference type="InterPro" id="IPR045851">
    <property type="entry name" value="AMP-bd_C_sf"/>
</dbReference>
<evidence type="ECO:0000256" key="12">
    <source>
        <dbReference type="ARBA" id="ARBA00023268"/>
    </source>
</evidence>
<dbReference type="InterPro" id="IPR010071">
    <property type="entry name" value="AA_adenyl_dom"/>
</dbReference>
<dbReference type="InterPro" id="IPR036736">
    <property type="entry name" value="ACP-like_sf"/>
</dbReference>
<dbReference type="Gene3D" id="3.20.20.30">
    <property type="entry name" value="Luciferase-like domain"/>
    <property type="match status" value="1"/>
</dbReference>
<dbReference type="InterPro" id="IPR016039">
    <property type="entry name" value="Thiolase-like"/>
</dbReference>
<dbReference type="InterPro" id="IPR016036">
    <property type="entry name" value="Malonyl_transacylase_ACP-bd"/>
</dbReference>